<keyword evidence="2" id="KW-1185">Reference proteome</keyword>
<organism evidence="1 2">
    <name type="scientific">Trichonephila clavipes</name>
    <name type="common">Golden silk orbweaver</name>
    <name type="synonym">Nephila clavipes</name>
    <dbReference type="NCBI Taxonomy" id="2585209"/>
    <lineage>
        <taxon>Eukaryota</taxon>
        <taxon>Metazoa</taxon>
        <taxon>Ecdysozoa</taxon>
        <taxon>Arthropoda</taxon>
        <taxon>Chelicerata</taxon>
        <taxon>Arachnida</taxon>
        <taxon>Araneae</taxon>
        <taxon>Araneomorphae</taxon>
        <taxon>Entelegynae</taxon>
        <taxon>Araneoidea</taxon>
        <taxon>Nephilidae</taxon>
        <taxon>Trichonephila</taxon>
    </lineage>
</organism>
<protein>
    <submittedName>
        <fullName evidence="1">Uncharacterized protein</fullName>
    </submittedName>
</protein>
<name>A0A8X6SZR4_TRICX</name>
<dbReference type="EMBL" id="BMAU01021356">
    <property type="protein sequence ID" value="GFY20623.1"/>
    <property type="molecule type" value="Genomic_DNA"/>
</dbReference>
<comment type="caution">
    <text evidence="1">The sequence shown here is derived from an EMBL/GenBank/DDBJ whole genome shotgun (WGS) entry which is preliminary data.</text>
</comment>
<evidence type="ECO:0000313" key="1">
    <source>
        <dbReference type="EMBL" id="GFY20623.1"/>
    </source>
</evidence>
<dbReference type="Proteomes" id="UP000887159">
    <property type="component" value="Unassembled WGS sequence"/>
</dbReference>
<dbReference type="AlphaFoldDB" id="A0A8X6SZR4"/>
<proteinExistence type="predicted"/>
<evidence type="ECO:0000313" key="2">
    <source>
        <dbReference type="Proteomes" id="UP000887159"/>
    </source>
</evidence>
<gene>
    <name evidence="1" type="ORF">TNCV_1118571</name>
</gene>
<accession>A0A8X6SZR4</accession>
<reference evidence="1" key="1">
    <citation type="submission" date="2020-08" db="EMBL/GenBank/DDBJ databases">
        <title>Multicomponent nature underlies the extraordinary mechanical properties of spider dragline silk.</title>
        <authorList>
            <person name="Kono N."/>
            <person name="Nakamura H."/>
            <person name="Mori M."/>
            <person name="Yoshida Y."/>
            <person name="Ohtoshi R."/>
            <person name="Malay A.D."/>
            <person name="Moran D.A.P."/>
            <person name="Tomita M."/>
            <person name="Numata K."/>
            <person name="Arakawa K."/>
        </authorList>
    </citation>
    <scope>NUCLEOTIDE SEQUENCE</scope>
</reference>
<sequence>MCSLAYVCENLAPILEGLGNDQPEIFAVVRGVFIAFLEQMFDIVFREENDDVREEGLEDLDEVLSALDKLVH</sequence>